<dbReference type="EMBL" id="SNYJ01000029">
    <property type="protein sequence ID" value="TDQ33754.1"/>
    <property type="molecule type" value="Genomic_DNA"/>
</dbReference>
<dbReference type="SUPFAM" id="SSF55729">
    <property type="entry name" value="Acyl-CoA N-acyltransferases (Nat)"/>
    <property type="match status" value="1"/>
</dbReference>
<name>A0A4R6TQM6_9BACI</name>
<dbReference type="Proteomes" id="UP000295632">
    <property type="component" value="Unassembled WGS sequence"/>
</dbReference>
<keyword evidence="2" id="KW-0808">Transferase</keyword>
<dbReference type="OrthoDB" id="2352097at2"/>
<dbReference type="Gene3D" id="3.40.630.30">
    <property type="match status" value="1"/>
</dbReference>
<organism evidence="2 3">
    <name type="scientific">Aureibacillus halotolerans</name>
    <dbReference type="NCBI Taxonomy" id="1508390"/>
    <lineage>
        <taxon>Bacteria</taxon>
        <taxon>Bacillati</taxon>
        <taxon>Bacillota</taxon>
        <taxon>Bacilli</taxon>
        <taxon>Bacillales</taxon>
        <taxon>Bacillaceae</taxon>
        <taxon>Aureibacillus</taxon>
    </lineage>
</organism>
<gene>
    <name evidence="2" type="ORF">EV213_12920</name>
</gene>
<dbReference type="AlphaFoldDB" id="A0A4R6TQM6"/>
<dbReference type="InterPro" id="IPR051531">
    <property type="entry name" value="N-acetyltransferase"/>
</dbReference>
<feature type="domain" description="N-acetyltransferase" evidence="1">
    <location>
        <begin position="1"/>
        <end position="131"/>
    </location>
</feature>
<proteinExistence type="predicted"/>
<evidence type="ECO:0000259" key="1">
    <source>
        <dbReference type="Pfam" id="PF13302"/>
    </source>
</evidence>
<comment type="caution">
    <text evidence="2">The sequence shown here is derived from an EMBL/GenBank/DDBJ whole genome shotgun (WGS) entry which is preliminary data.</text>
</comment>
<sequence length="177" mass="19909">MLRKLTTRDAHALFPLLQDPNVFPYVRHKADTADAYTFVLKGLLDLEDEGAAYPRVILDERGCPIGMILLYDVMDGVGFLSTWIGKEFFGKGYNAPAKEAFFQELFVEYGIDTILVKINQQNTRSRKASAKMPYLTLADSAFKQNGKVYDLFSISAAHYFSHPASADALYQYENEGS</sequence>
<evidence type="ECO:0000313" key="2">
    <source>
        <dbReference type="EMBL" id="TDQ33754.1"/>
    </source>
</evidence>
<dbReference type="RefSeq" id="WP_133582314.1">
    <property type="nucleotide sequence ID" value="NZ_SNYJ01000029.1"/>
</dbReference>
<dbReference type="PANTHER" id="PTHR43792">
    <property type="entry name" value="GNAT FAMILY, PUTATIVE (AFU_ORTHOLOGUE AFUA_3G00765)-RELATED-RELATED"/>
    <property type="match status" value="1"/>
</dbReference>
<dbReference type="InterPro" id="IPR016181">
    <property type="entry name" value="Acyl_CoA_acyltransferase"/>
</dbReference>
<dbReference type="InterPro" id="IPR000182">
    <property type="entry name" value="GNAT_dom"/>
</dbReference>
<dbReference type="Pfam" id="PF13302">
    <property type="entry name" value="Acetyltransf_3"/>
    <property type="match status" value="1"/>
</dbReference>
<accession>A0A4R6TQM6</accession>
<reference evidence="2 3" key="1">
    <citation type="submission" date="2019-03" db="EMBL/GenBank/DDBJ databases">
        <title>Genomic Encyclopedia of Type Strains, Phase IV (KMG-IV): sequencing the most valuable type-strain genomes for metagenomic binning, comparative biology and taxonomic classification.</title>
        <authorList>
            <person name="Goeker M."/>
        </authorList>
    </citation>
    <scope>NUCLEOTIDE SEQUENCE [LARGE SCALE GENOMIC DNA]</scope>
    <source>
        <strain evidence="2 3">DSM 28697</strain>
    </source>
</reference>
<dbReference type="PANTHER" id="PTHR43792:SF1">
    <property type="entry name" value="N-ACETYLTRANSFERASE DOMAIN-CONTAINING PROTEIN"/>
    <property type="match status" value="1"/>
</dbReference>
<keyword evidence="3" id="KW-1185">Reference proteome</keyword>
<protein>
    <submittedName>
        <fullName evidence="2">RimJ/RimL family protein N-acetyltransferase</fullName>
    </submittedName>
</protein>
<evidence type="ECO:0000313" key="3">
    <source>
        <dbReference type="Proteomes" id="UP000295632"/>
    </source>
</evidence>
<dbReference type="GO" id="GO:0016747">
    <property type="term" value="F:acyltransferase activity, transferring groups other than amino-acyl groups"/>
    <property type="evidence" value="ECO:0007669"/>
    <property type="project" value="InterPro"/>
</dbReference>